<dbReference type="AlphaFoldDB" id="E9EFR8"/>
<dbReference type="InParanoid" id="E9EFR8"/>
<feature type="chain" id="PRO_5003235707" evidence="1">
    <location>
        <begin position="21"/>
        <end position="122"/>
    </location>
</feature>
<reference evidence="2 3" key="1">
    <citation type="journal article" date="2011" name="PLoS Genet.">
        <title>Genome sequencing and comparative transcriptomics of the model entomopathogenic fungi Metarhizium anisopliae and M. acridum.</title>
        <authorList>
            <person name="Gao Q."/>
            <person name="Jin K."/>
            <person name="Ying S.H."/>
            <person name="Zhang Y."/>
            <person name="Xiao G."/>
            <person name="Shang Y."/>
            <person name="Duan Z."/>
            <person name="Hu X."/>
            <person name="Xie X.Q."/>
            <person name="Zhou G."/>
            <person name="Peng G."/>
            <person name="Luo Z."/>
            <person name="Huang W."/>
            <person name="Wang B."/>
            <person name="Fang W."/>
            <person name="Wang S."/>
            <person name="Zhong Y."/>
            <person name="Ma L.J."/>
            <person name="St Leger R.J."/>
            <person name="Zhao G.P."/>
            <person name="Pei Y."/>
            <person name="Feng M.G."/>
            <person name="Xia Y."/>
            <person name="Wang C."/>
        </authorList>
    </citation>
    <scope>NUCLEOTIDE SEQUENCE [LARGE SCALE GENOMIC DNA]</scope>
    <source>
        <strain evidence="2 3">CQMa 102</strain>
    </source>
</reference>
<protein>
    <submittedName>
        <fullName evidence="2">Phospholipase A2 group XIII</fullName>
    </submittedName>
</protein>
<feature type="signal peptide" evidence="1">
    <location>
        <begin position="1"/>
        <end position="20"/>
    </location>
</feature>
<dbReference type="GO" id="GO:0006644">
    <property type="term" value="P:phospholipid metabolic process"/>
    <property type="evidence" value="ECO:0007669"/>
    <property type="project" value="InterPro"/>
</dbReference>
<accession>E9EFR8</accession>
<evidence type="ECO:0000256" key="1">
    <source>
        <dbReference type="SAM" id="SignalP"/>
    </source>
</evidence>
<keyword evidence="1" id="KW-0732">Signal</keyword>
<sequence>MHFTALTIKAAVALAAPATAISTEKRQGQSWDKAALAETERLCFHSSLDEFATAKNSSDRNPNFDWSTDGCTAAPNNPTGQADFFPSCERHDFCYHTFKRQGRFYSKIKQRIDDIFEKELVE</sequence>
<proteinExistence type="predicted"/>
<dbReference type="GeneID" id="19253027"/>
<dbReference type="Gene3D" id="1.20.90.10">
    <property type="entry name" value="Phospholipase A2 domain"/>
    <property type="match status" value="1"/>
</dbReference>
<gene>
    <name evidence="2" type="ORF">MAC_08716</name>
</gene>
<dbReference type="OrthoDB" id="5120271at2759"/>
<dbReference type="GO" id="GO:0004623">
    <property type="term" value="F:phospholipase A2 activity"/>
    <property type="evidence" value="ECO:0007669"/>
    <property type="project" value="InterPro"/>
</dbReference>
<evidence type="ECO:0000313" key="3">
    <source>
        <dbReference type="Proteomes" id="UP000002499"/>
    </source>
</evidence>
<dbReference type="HOGENOM" id="CLU_053014_3_1_1"/>
<dbReference type="KEGG" id="maw:19253027"/>
<evidence type="ECO:0000313" key="2">
    <source>
        <dbReference type="EMBL" id="EFY85256.1"/>
    </source>
</evidence>
<dbReference type="EMBL" id="GL698584">
    <property type="protein sequence ID" value="EFY85256.1"/>
    <property type="molecule type" value="Genomic_DNA"/>
</dbReference>
<name>E9EFR8_METAQ</name>
<dbReference type="SUPFAM" id="SSF48619">
    <property type="entry name" value="Phospholipase A2, PLA2"/>
    <property type="match status" value="1"/>
</dbReference>
<dbReference type="InterPro" id="IPR036444">
    <property type="entry name" value="PLipase_A2_dom_sf"/>
</dbReference>
<keyword evidence="3" id="KW-1185">Reference proteome</keyword>
<dbReference type="InterPro" id="IPR015141">
    <property type="entry name" value="PLipase_A2_prok/fun"/>
</dbReference>
<organism evidence="3">
    <name type="scientific">Metarhizium acridum (strain CQMa 102)</name>
    <dbReference type="NCBI Taxonomy" id="655827"/>
    <lineage>
        <taxon>Eukaryota</taxon>
        <taxon>Fungi</taxon>
        <taxon>Dikarya</taxon>
        <taxon>Ascomycota</taxon>
        <taxon>Pezizomycotina</taxon>
        <taxon>Sordariomycetes</taxon>
        <taxon>Hypocreomycetidae</taxon>
        <taxon>Hypocreales</taxon>
        <taxon>Clavicipitaceae</taxon>
        <taxon>Metarhizium</taxon>
    </lineage>
</organism>
<dbReference type="GO" id="GO:0050482">
    <property type="term" value="P:arachidonate secretion"/>
    <property type="evidence" value="ECO:0007669"/>
    <property type="project" value="InterPro"/>
</dbReference>
<dbReference type="Proteomes" id="UP000002499">
    <property type="component" value="Unassembled WGS sequence"/>
</dbReference>
<dbReference type="Pfam" id="PF09056">
    <property type="entry name" value="Phospholip_A2_3"/>
    <property type="match status" value="1"/>
</dbReference>